<keyword evidence="3" id="KW-1185">Reference proteome</keyword>
<proteinExistence type="predicted"/>
<comment type="caution">
    <text evidence="2">The sequence shown here is derived from an EMBL/GenBank/DDBJ whole genome shotgun (WGS) entry which is preliminary data.</text>
</comment>
<gene>
    <name evidence="2" type="ORF">MTCD1_02062</name>
</gene>
<organism evidence="2 3">
    <name type="scientific">Colwellia marinimaniae</name>
    <dbReference type="NCBI Taxonomy" id="1513592"/>
    <lineage>
        <taxon>Bacteria</taxon>
        <taxon>Pseudomonadati</taxon>
        <taxon>Pseudomonadota</taxon>
        <taxon>Gammaproteobacteria</taxon>
        <taxon>Alteromonadales</taxon>
        <taxon>Colwelliaceae</taxon>
        <taxon>Colwellia</taxon>
    </lineage>
</organism>
<name>A0ABQ0MVQ8_9GAMM</name>
<keyword evidence="1" id="KW-0732">Signal</keyword>
<feature type="signal peptide" evidence="1">
    <location>
        <begin position="1"/>
        <end position="18"/>
    </location>
</feature>
<dbReference type="EMBL" id="BDQM01000014">
    <property type="protein sequence ID" value="GAW96448.1"/>
    <property type="molecule type" value="Genomic_DNA"/>
</dbReference>
<evidence type="ECO:0000256" key="1">
    <source>
        <dbReference type="SAM" id="SignalP"/>
    </source>
</evidence>
<accession>A0ABQ0MVQ8</accession>
<evidence type="ECO:0000313" key="3">
    <source>
        <dbReference type="Proteomes" id="UP000197068"/>
    </source>
</evidence>
<protein>
    <recommendedName>
        <fullName evidence="4">Outer membrane protein beta-barrel domain-containing protein</fullName>
    </recommendedName>
</protein>
<evidence type="ECO:0000313" key="2">
    <source>
        <dbReference type="EMBL" id="GAW96448.1"/>
    </source>
</evidence>
<feature type="chain" id="PRO_5046812907" description="Outer membrane protein beta-barrel domain-containing protein" evidence="1">
    <location>
        <begin position="19"/>
        <end position="153"/>
    </location>
</feature>
<sequence>MKYILSFLAMSASSFCFAADDSNFSLGLGTDHGGIGAKYSINSNDSKYYASLGVRVHSSDGGTGFGYGVGWDHKIGGNNHSLGLFAGAVSAQISHGKVALYHGLSGTYNYYFSGFNNSSFVIGGSIYSGVTSKNEYIFEESSSGVALKLAYQW</sequence>
<reference evidence="2 3" key="1">
    <citation type="submission" date="2017-06" db="EMBL/GenBank/DDBJ databases">
        <title>Whole Genome Sequences of Colwellia marinimaniae MTCD1.</title>
        <authorList>
            <person name="Kusumoto H."/>
            <person name="Inoue M."/>
            <person name="Tanikawa K."/>
            <person name="Maeji H."/>
            <person name="Cameron J.H."/>
            <person name="Bartlett D.H."/>
        </authorList>
    </citation>
    <scope>NUCLEOTIDE SEQUENCE [LARGE SCALE GENOMIC DNA]</scope>
    <source>
        <strain evidence="2 3">MTCD1</strain>
    </source>
</reference>
<evidence type="ECO:0008006" key="4">
    <source>
        <dbReference type="Google" id="ProtNLM"/>
    </source>
</evidence>
<dbReference type="RefSeq" id="WP_057180985.1">
    <property type="nucleotide sequence ID" value="NZ_BDQM01000014.1"/>
</dbReference>
<dbReference type="Proteomes" id="UP000197068">
    <property type="component" value="Unassembled WGS sequence"/>
</dbReference>